<sequence>MYKKTNLKVGIVMDSIESINIKKDSSFAILLEVQKRNHIIYYMEINDLYLQNGHPYARVRLIHIEKNIKKWYKIIDETNIPLNILDVILMRKDPPFNTEFIYSTYILERAENTGVLIVNKPQSLRDCNEKIFISWFSEFTTDTLVTRNSDRIRKFWKKHKDIVVKPLNKMGGTSIFRIKQDDPNFSVIIENMTHYETKFCMVQAYLPKINIGDKRVLIVNGKIIPWCLARIPQTGETRANLAVGGQAKIQLLNKNDWTIANYLAPILQRKGLIFVGLDIIGDKLTEINVTSPTGICEIESEQKISITSILLDYIEQKTQQRLHHDSNCI</sequence>
<keyword evidence="5" id="KW-0479">Metal-binding</keyword>
<keyword evidence="8" id="KW-0460">Magnesium</keyword>
<dbReference type="GO" id="GO:0005524">
    <property type="term" value="F:ATP binding"/>
    <property type="evidence" value="ECO:0007669"/>
    <property type="project" value="UniProtKB-UniRule"/>
</dbReference>
<comment type="pathway">
    <text evidence="10">Sulfur metabolism; glutathione biosynthesis; glutathione from L-cysteine and L-glutamate: step 2/2.</text>
</comment>
<dbReference type="RefSeq" id="WP_075433549.1">
    <property type="nucleotide sequence ID" value="NZ_CP013259.1"/>
</dbReference>
<dbReference type="InterPro" id="IPR006284">
    <property type="entry name" value="Glut_synth_pro"/>
</dbReference>
<keyword evidence="9" id="KW-0464">Manganese</keyword>
<comment type="catalytic activity">
    <reaction evidence="10">
        <text>gamma-L-glutamyl-L-cysteine + glycine + ATP = glutathione + ADP + phosphate + H(+)</text>
        <dbReference type="Rhea" id="RHEA:13557"/>
        <dbReference type="ChEBI" id="CHEBI:15378"/>
        <dbReference type="ChEBI" id="CHEBI:30616"/>
        <dbReference type="ChEBI" id="CHEBI:43474"/>
        <dbReference type="ChEBI" id="CHEBI:57305"/>
        <dbReference type="ChEBI" id="CHEBI:57925"/>
        <dbReference type="ChEBI" id="CHEBI:58173"/>
        <dbReference type="ChEBI" id="CHEBI:456216"/>
        <dbReference type="EC" id="6.3.2.3"/>
    </reaction>
</comment>
<dbReference type="HAMAP" id="MF_00162">
    <property type="entry name" value="GSH_S"/>
    <property type="match status" value="1"/>
</dbReference>
<dbReference type="PATRIC" id="fig|118101.4.peg.542"/>
<dbReference type="GO" id="GO:0004363">
    <property type="term" value="F:glutathione synthase activity"/>
    <property type="evidence" value="ECO:0007669"/>
    <property type="project" value="UniProtKB-UniRule"/>
</dbReference>
<evidence type="ECO:0000256" key="8">
    <source>
        <dbReference type="ARBA" id="ARBA00022842"/>
    </source>
</evidence>
<dbReference type="FunFam" id="3.30.1490.20:FF:000009">
    <property type="entry name" value="Glutathione synthetase"/>
    <property type="match status" value="1"/>
</dbReference>
<comment type="cofactor">
    <cofactor evidence="2">
        <name>Mg(2+)</name>
        <dbReference type="ChEBI" id="CHEBI:18420"/>
    </cofactor>
</comment>
<protein>
    <recommendedName>
        <fullName evidence="10">Glutathione synthetase</fullName>
        <ecNumber evidence="10">6.3.2.3</ecNumber>
    </recommendedName>
    <alternativeName>
        <fullName evidence="10">GSH synthetase</fullName>
        <shortName evidence="10">GSH-S</shortName>
        <shortName evidence="10">GSHase</shortName>
    </alternativeName>
    <alternativeName>
        <fullName evidence="10">Glutathione synthase</fullName>
    </alternativeName>
</protein>
<evidence type="ECO:0000256" key="2">
    <source>
        <dbReference type="ARBA" id="ARBA00001946"/>
    </source>
</evidence>
<gene>
    <name evidence="10" type="primary">gshB</name>
    <name evidence="12" type="ORF">ATN01_02720</name>
</gene>
<comment type="similarity">
    <text evidence="10">Belongs to the prokaryotic GSH synthase family.</text>
</comment>
<dbReference type="EC" id="6.3.2.3" evidence="10"/>
<dbReference type="Gene3D" id="3.40.50.20">
    <property type="match status" value="1"/>
</dbReference>
<dbReference type="SUPFAM" id="SSF52440">
    <property type="entry name" value="PreATP-grasp domain"/>
    <property type="match status" value="1"/>
</dbReference>
<reference evidence="12 13" key="1">
    <citation type="submission" date="2015-11" db="EMBL/GenBank/DDBJ databases">
        <title>The complete genome of Buchnera aphidicola from Diuraphis noxia biotype SAM.</title>
        <authorList>
            <person name="Burger N.F.V."/>
            <person name="Oberholster A.-M."/>
        </authorList>
    </citation>
    <scope>NUCLEOTIDE SEQUENCE [LARGE SCALE GENOMIC DNA]</scope>
    <source>
        <strain evidence="12">SAM</strain>
    </source>
</reference>
<evidence type="ECO:0000256" key="3">
    <source>
        <dbReference type="ARBA" id="ARBA00022598"/>
    </source>
</evidence>
<dbReference type="InterPro" id="IPR004215">
    <property type="entry name" value="GSHS_N"/>
</dbReference>
<dbReference type="GO" id="GO:0046872">
    <property type="term" value="F:metal ion binding"/>
    <property type="evidence" value="ECO:0007669"/>
    <property type="project" value="UniProtKB-KW"/>
</dbReference>
<dbReference type="PANTHER" id="PTHR21621:SF4">
    <property type="entry name" value="GLUTATHIONE SYNTHETASE"/>
    <property type="match status" value="1"/>
</dbReference>
<dbReference type="InterPro" id="IPR013815">
    <property type="entry name" value="ATP_grasp_subdomain_1"/>
</dbReference>
<feature type="domain" description="ATP-grasp" evidence="11">
    <location>
        <begin position="130"/>
        <end position="315"/>
    </location>
</feature>
<dbReference type="InterPro" id="IPR016185">
    <property type="entry name" value="PreATP-grasp_dom_sf"/>
</dbReference>
<accession>A0A1B2H9G1</accession>
<keyword evidence="4 10" id="KW-0317">Glutathione biosynthesis</keyword>
<dbReference type="InterPro" id="IPR011761">
    <property type="entry name" value="ATP-grasp"/>
</dbReference>
<dbReference type="Gene3D" id="3.30.1490.20">
    <property type="entry name" value="ATP-grasp fold, A domain"/>
    <property type="match status" value="1"/>
</dbReference>
<dbReference type="Proteomes" id="UP000093070">
    <property type="component" value="Chromosome"/>
</dbReference>
<evidence type="ECO:0000256" key="7">
    <source>
        <dbReference type="ARBA" id="ARBA00022840"/>
    </source>
</evidence>
<evidence type="ECO:0000313" key="13">
    <source>
        <dbReference type="Proteomes" id="UP000093070"/>
    </source>
</evidence>
<dbReference type="GO" id="GO:0005737">
    <property type="term" value="C:cytoplasm"/>
    <property type="evidence" value="ECO:0007669"/>
    <property type="project" value="TreeGrafter"/>
</dbReference>
<proteinExistence type="inferred from homology"/>
<dbReference type="FunFam" id="3.40.50.20:FF:000009">
    <property type="entry name" value="Glutathione synthetase"/>
    <property type="match status" value="1"/>
</dbReference>
<evidence type="ECO:0000256" key="10">
    <source>
        <dbReference type="HAMAP-Rule" id="MF_00162"/>
    </source>
</evidence>
<dbReference type="UniPathway" id="UPA00142">
    <property type="reaction ID" value="UER00210"/>
</dbReference>
<organism evidence="12 13">
    <name type="scientific">Buchnera aphidicola subsp. Diuraphis noxia</name>
    <dbReference type="NCBI Taxonomy" id="118101"/>
    <lineage>
        <taxon>Bacteria</taxon>
        <taxon>Pseudomonadati</taxon>
        <taxon>Pseudomonadota</taxon>
        <taxon>Gammaproteobacteria</taxon>
        <taxon>Enterobacterales</taxon>
        <taxon>Erwiniaceae</taxon>
        <taxon>Buchnera</taxon>
    </lineage>
</organism>
<dbReference type="InterPro" id="IPR004218">
    <property type="entry name" value="GSHS_ATP-bd"/>
</dbReference>
<dbReference type="STRING" id="118101.ATN01_02720"/>
<dbReference type="Gene3D" id="3.30.470.20">
    <property type="entry name" value="ATP-grasp fold, B domain"/>
    <property type="match status" value="1"/>
</dbReference>
<dbReference type="AlphaFoldDB" id="A0A1B2H9G1"/>
<dbReference type="PANTHER" id="PTHR21621">
    <property type="entry name" value="RIBOSOMAL PROTEIN S6 MODIFICATION PROTEIN"/>
    <property type="match status" value="1"/>
</dbReference>
<dbReference type="NCBIfam" id="TIGR01380">
    <property type="entry name" value="glut_syn"/>
    <property type="match status" value="1"/>
</dbReference>
<keyword evidence="3 10" id="KW-0436">Ligase</keyword>
<dbReference type="OrthoDB" id="9785415at2"/>
<comment type="cofactor">
    <cofactor evidence="1">
        <name>Mn(2+)</name>
        <dbReference type="ChEBI" id="CHEBI:29035"/>
    </cofactor>
</comment>
<evidence type="ECO:0000256" key="4">
    <source>
        <dbReference type="ARBA" id="ARBA00022684"/>
    </source>
</evidence>
<dbReference type="Pfam" id="PF02955">
    <property type="entry name" value="GSH-S_ATP"/>
    <property type="match status" value="1"/>
</dbReference>
<dbReference type="EMBL" id="CP013259">
    <property type="protein sequence ID" value="ANZ22729.1"/>
    <property type="molecule type" value="Genomic_DNA"/>
</dbReference>
<dbReference type="SUPFAM" id="SSF56059">
    <property type="entry name" value="Glutathione synthetase ATP-binding domain-like"/>
    <property type="match status" value="1"/>
</dbReference>
<dbReference type="Pfam" id="PF02951">
    <property type="entry name" value="GSH-S_N"/>
    <property type="match status" value="1"/>
</dbReference>
<evidence type="ECO:0000256" key="9">
    <source>
        <dbReference type="ARBA" id="ARBA00023211"/>
    </source>
</evidence>
<evidence type="ECO:0000313" key="12">
    <source>
        <dbReference type="EMBL" id="ANZ22729.1"/>
    </source>
</evidence>
<name>A0A1B2H9G1_BUCDN</name>
<evidence type="ECO:0000256" key="1">
    <source>
        <dbReference type="ARBA" id="ARBA00001936"/>
    </source>
</evidence>
<keyword evidence="6 10" id="KW-0547">Nucleotide-binding</keyword>
<dbReference type="NCBIfam" id="NF003573">
    <property type="entry name" value="PRK05246.1"/>
    <property type="match status" value="1"/>
</dbReference>
<evidence type="ECO:0000256" key="5">
    <source>
        <dbReference type="ARBA" id="ARBA00022723"/>
    </source>
</evidence>
<evidence type="ECO:0000259" key="11">
    <source>
        <dbReference type="PROSITE" id="PS50975"/>
    </source>
</evidence>
<evidence type="ECO:0000256" key="6">
    <source>
        <dbReference type="ARBA" id="ARBA00022741"/>
    </source>
</evidence>
<keyword evidence="7 10" id="KW-0067">ATP-binding</keyword>
<dbReference type="PROSITE" id="PS50975">
    <property type="entry name" value="ATP_GRASP"/>
    <property type="match status" value="1"/>
</dbReference>